<dbReference type="PROSITE" id="PS50878">
    <property type="entry name" value="RT_POL"/>
    <property type="match status" value="1"/>
</dbReference>
<evidence type="ECO:0000313" key="2">
    <source>
        <dbReference type="EMBL" id="SUI41406.1"/>
    </source>
</evidence>
<keyword evidence="2" id="KW-0808">Transferase</keyword>
<protein>
    <submittedName>
        <fullName evidence="2">Retron-type reverse transcriptase</fullName>
    </submittedName>
</protein>
<dbReference type="AlphaFoldDB" id="A0A379Y6B3"/>
<evidence type="ECO:0000259" key="1">
    <source>
        <dbReference type="PROSITE" id="PS50878"/>
    </source>
</evidence>
<keyword evidence="2" id="KW-0695">RNA-directed DNA polymerase</keyword>
<gene>
    <name evidence="2" type="ORF">NCTC10211_00993</name>
</gene>
<reference evidence="2 3" key="1">
    <citation type="submission" date="2018-06" db="EMBL/GenBank/DDBJ databases">
        <authorList>
            <consortium name="Pathogen Informatics"/>
            <person name="Doyle S."/>
        </authorList>
    </citation>
    <scope>NUCLEOTIDE SEQUENCE [LARGE SCALE GENOMIC DNA]</scope>
    <source>
        <strain evidence="2 3">NCTC10211</strain>
    </source>
</reference>
<organism evidence="2 3">
    <name type="scientific">Serratia marcescens</name>
    <dbReference type="NCBI Taxonomy" id="615"/>
    <lineage>
        <taxon>Bacteria</taxon>
        <taxon>Pseudomonadati</taxon>
        <taxon>Pseudomonadota</taxon>
        <taxon>Gammaproteobacteria</taxon>
        <taxon>Enterobacterales</taxon>
        <taxon>Yersiniaceae</taxon>
        <taxon>Serratia</taxon>
    </lineage>
</organism>
<name>A0A379Y6B3_SERMA</name>
<dbReference type="InterPro" id="IPR000477">
    <property type="entry name" value="RT_dom"/>
</dbReference>
<proteinExistence type="predicted"/>
<dbReference type="EMBL" id="UGYK01000002">
    <property type="protein sequence ID" value="SUI41406.1"/>
    <property type="molecule type" value="Genomic_DNA"/>
</dbReference>
<dbReference type="SUPFAM" id="SSF56672">
    <property type="entry name" value="DNA/RNA polymerases"/>
    <property type="match status" value="1"/>
</dbReference>
<dbReference type="InterPro" id="IPR043502">
    <property type="entry name" value="DNA/RNA_pol_sf"/>
</dbReference>
<sequence length="184" mass="21799">MHWHIEDAVCRSLCLQWLHYSVEDGGEIRTPEKGICRGSALSPLIGGSLLRHVDHYFATREELFYARYMDDFIFFTKTRWHLRKTIKSLYEFFDLGGFETHPDKTQLGRMENGFDWLGVWYALEGPRIAPRAIENHREHIARLYEQARLRKLSKAETDNRVREYEARWMTWAKTPFEKSGVIAC</sequence>
<accession>A0A379Y6B3</accession>
<dbReference type="Pfam" id="PF00078">
    <property type="entry name" value="RVT_1"/>
    <property type="match status" value="1"/>
</dbReference>
<evidence type="ECO:0000313" key="3">
    <source>
        <dbReference type="Proteomes" id="UP000254765"/>
    </source>
</evidence>
<keyword evidence="2" id="KW-0548">Nucleotidyltransferase</keyword>
<dbReference type="GO" id="GO:0003964">
    <property type="term" value="F:RNA-directed DNA polymerase activity"/>
    <property type="evidence" value="ECO:0007669"/>
    <property type="project" value="UniProtKB-KW"/>
</dbReference>
<feature type="domain" description="Reverse transcriptase" evidence="1">
    <location>
        <begin position="1"/>
        <end position="121"/>
    </location>
</feature>
<dbReference type="Proteomes" id="UP000254765">
    <property type="component" value="Unassembled WGS sequence"/>
</dbReference>